<accession>A0A8X6LPR2</accession>
<dbReference type="AlphaFoldDB" id="A0A8X6LPR2"/>
<dbReference type="EMBL" id="BMAO01027620">
    <property type="protein sequence ID" value="GFR18476.1"/>
    <property type="molecule type" value="Genomic_DNA"/>
</dbReference>
<evidence type="ECO:0000313" key="2">
    <source>
        <dbReference type="Proteomes" id="UP000887116"/>
    </source>
</evidence>
<reference evidence="1" key="1">
    <citation type="submission" date="2020-07" db="EMBL/GenBank/DDBJ databases">
        <title>Multicomponent nature underlies the extraordinary mechanical properties of spider dragline silk.</title>
        <authorList>
            <person name="Kono N."/>
            <person name="Nakamura H."/>
            <person name="Mori M."/>
            <person name="Yoshida Y."/>
            <person name="Ohtoshi R."/>
            <person name="Malay A.D."/>
            <person name="Moran D.A.P."/>
            <person name="Tomita M."/>
            <person name="Numata K."/>
            <person name="Arakawa K."/>
        </authorList>
    </citation>
    <scope>NUCLEOTIDE SEQUENCE</scope>
</reference>
<protein>
    <submittedName>
        <fullName evidence="1">Uncharacterized protein</fullName>
    </submittedName>
</protein>
<proteinExistence type="predicted"/>
<dbReference type="OrthoDB" id="6437215at2759"/>
<gene>
    <name evidence="1" type="ORF">TNCT_453861</name>
</gene>
<keyword evidence="2" id="KW-1185">Reference proteome</keyword>
<comment type="caution">
    <text evidence="1">The sequence shown here is derived from an EMBL/GenBank/DDBJ whole genome shotgun (WGS) entry which is preliminary data.</text>
</comment>
<dbReference type="Proteomes" id="UP000887116">
    <property type="component" value="Unassembled WGS sequence"/>
</dbReference>
<name>A0A8X6LPR2_TRICU</name>
<organism evidence="1 2">
    <name type="scientific">Trichonephila clavata</name>
    <name type="common">Joro spider</name>
    <name type="synonym">Nephila clavata</name>
    <dbReference type="NCBI Taxonomy" id="2740835"/>
    <lineage>
        <taxon>Eukaryota</taxon>
        <taxon>Metazoa</taxon>
        <taxon>Ecdysozoa</taxon>
        <taxon>Arthropoda</taxon>
        <taxon>Chelicerata</taxon>
        <taxon>Arachnida</taxon>
        <taxon>Araneae</taxon>
        <taxon>Araneomorphae</taxon>
        <taxon>Entelegynae</taxon>
        <taxon>Araneoidea</taxon>
        <taxon>Nephilidae</taxon>
        <taxon>Trichonephila</taxon>
    </lineage>
</organism>
<evidence type="ECO:0000313" key="1">
    <source>
        <dbReference type="EMBL" id="GFR18476.1"/>
    </source>
</evidence>
<sequence length="138" mass="15628">MCLKAAEEEIAKRQAVFNQGLKNLAIAIRNLQYIIKEIIDPEAAGITKEILSSIPGDPRADKKLTEFTRKEHKDEGIFAATRSSCKTRCRKIRFPYRQKNWTGGTILSGSLQEFQTTCSTFQNSRPLLPQRNLWTKGG</sequence>